<reference evidence="2 3" key="1">
    <citation type="submission" date="2017-03" db="EMBL/GenBank/DDBJ databases">
        <title>Paenibacillus larvae genome sequencing.</title>
        <authorList>
            <person name="Dingman D.W."/>
        </authorList>
    </citation>
    <scope>NUCLEOTIDE SEQUENCE [LARGE SCALE GENOMIC DNA]</scope>
    <source>
        <strain evidence="2 3">SAG 10367</strain>
    </source>
</reference>
<accession>A0A1V0UZD6</accession>
<sequence length="372" mass="42236">MFRLFVLIGITLIVGLAPLNAYALNEQQDKVKEEITLFLQQLYKDRNSFLINRLPETINKYYVQNLRRSRYAYQMELKRGQYINSWADKRGISLTEAVPEIRITRIKRDGELAKVSLVQSAKICYGYKELAQPPQSFGVGTRHALTVKKIDGNWKVLREWYLDPLEENPDLIPDSPAGFPHPFANSDSVQANNKGNKYNRERAVEYANKYAGLAWGAGNKNRYNRKYKDYTSLGGDCTNFVSQVLGDTKEGGGLRMNGAWGYWGGGSRAWVQTDAFKNYLLYSGYGRLIAKGDFMEVTRSNDKFPDGAIAKLQPGDVIGYILEGDVDHFSVVIGHDAKGYPLVNSHTADRYRVPFDLGWDKSTKYLLIHIND</sequence>
<feature type="domain" description="Putative amidase" evidence="1">
    <location>
        <begin position="197"/>
        <end position="364"/>
    </location>
</feature>
<organism evidence="2 3">
    <name type="scientific">Paenibacillus larvae subsp. pulvifaciens</name>
    <dbReference type="NCBI Taxonomy" id="1477"/>
    <lineage>
        <taxon>Bacteria</taxon>
        <taxon>Bacillati</taxon>
        <taxon>Bacillota</taxon>
        <taxon>Bacilli</taxon>
        <taxon>Bacillales</taxon>
        <taxon>Paenibacillaceae</taxon>
        <taxon>Paenibacillus</taxon>
    </lineage>
</organism>
<dbReference type="Proteomes" id="UP000192727">
    <property type="component" value="Chromosome"/>
</dbReference>
<gene>
    <name evidence="2" type="ORF">B7C51_24080</name>
</gene>
<proteinExistence type="predicted"/>
<evidence type="ECO:0000259" key="1">
    <source>
        <dbReference type="Pfam" id="PF12671"/>
    </source>
</evidence>
<dbReference type="InterPro" id="IPR024301">
    <property type="entry name" value="Amidase_6"/>
</dbReference>
<dbReference type="PANTHER" id="PTHR40032:SF1">
    <property type="entry name" value="EXPORTED PROTEIN"/>
    <property type="match status" value="1"/>
</dbReference>
<protein>
    <recommendedName>
        <fullName evidence="1">Putative amidase domain-containing protein</fullName>
    </recommendedName>
</protein>
<evidence type="ECO:0000313" key="3">
    <source>
        <dbReference type="Proteomes" id="UP000192727"/>
    </source>
</evidence>
<dbReference type="Gene3D" id="3.90.1720.10">
    <property type="entry name" value="endopeptidase domain like (from Nostoc punctiforme)"/>
    <property type="match status" value="1"/>
</dbReference>
<dbReference type="RefSeq" id="WP_083041449.1">
    <property type="nucleotide sequence ID" value="NZ_CP020557.1"/>
</dbReference>
<dbReference type="PANTHER" id="PTHR40032">
    <property type="entry name" value="EXPORTED PROTEIN-RELATED"/>
    <property type="match status" value="1"/>
</dbReference>
<name>A0A1V0UZD6_9BACL</name>
<dbReference type="AlphaFoldDB" id="A0A1V0UZD6"/>
<dbReference type="Pfam" id="PF12671">
    <property type="entry name" value="Amidase_6"/>
    <property type="match status" value="1"/>
</dbReference>
<evidence type="ECO:0000313" key="2">
    <source>
        <dbReference type="EMBL" id="ARF70260.1"/>
    </source>
</evidence>
<dbReference type="EMBL" id="CP020557">
    <property type="protein sequence ID" value="ARF70260.1"/>
    <property type="molecule type" value="Genomic_DNA"/>
</dbReference>